<organism evidence="9 10">
    <name type="scientific">Hibiscus sabdariffa</name>
    <name type="common">roselle</name>
    <dbReference type="NCBI Taxonomy" id="183260"/>
    <lineage>
        <taxon>Eukaryota</taxon>
        <taxon>Viridiplantae</taxon>
        <taxon>Streptophyta</taxon>
        <taxon>Embryophyta</taxon>
        <taxon>Tracheophyta</taxon>
        <taxon>Spermatophyta</taxon>
        <taxon>Magnoliopsida</taxon>
        <taxon>eudicotyledons</taxon>
        <taxon>Gunneridae</taxon>
        <taxon>Pentapetalae</taxon>
        <taxon>rosids</taxon>
        <taxon>malvids</taxon>
        <taxon>Malvales</taxon>
        <taxon>Malvaceae</taxon>
        <taxon>Malvoideae</taxon>
        <taxon>Hibiscus</taxon>
    </lineage>
</organism>
<accession>A0ABR2DJX1</accession>
<dbReference type="PANTHER" id="PTHR33228">
    <property type="entry name" value="PROTEIN GLUTAMINE DUMPER 4-RELATED"/>
    <property type="match status" value="1"/>
</dbReference>
<keyword evidence="10" id="KW-1185">Reference proteome</keyword>
<keyword evidence="6 8" id="KW-1133">Transmembrane helix</keyword>
<evidence type="ECO:0000256" key="5">
    <source>
        <dbReference type="ARBA" id="ARBA00022970"/>
    </source>
</evidence>
<evidence type="ECO:0000313" key="9">
    <source>
        <dbReference type="EMBL" id="KAK8541722.1"/>
    </source>
</evidence>
<comment type="caution">
    <text evidence="9">The sequence shown here is derived from an EMBL/GenBank/DDBJ whole genome shotgun (WGS) entry which is preliminary data.</text>
</comment>
<evidence type="ECO:0000256" key="7">
    <source>
        <dbReference type="ARBA" id="ARBA00023136"/>
    </source>
</evidence>
<feature type="transmembrane region" description="Helical" evidence="8">
    <location>
        <begin position="20"/>
        <end position="41"/>
    </location>
</feature>
<name>A0ABR2DJX1_9ROSI</name>
<keyword evidence="5" id="KW-0029">Amino-acid transport</keyword>
<evidence type="ECO:0000256" key="2">
    <source>
        <dbReference type="ARBA" id="ARBA00009977"/>
    </source>
</evidence>
<protein>
    <submittedName>
        <fullName evidence="9">Uncharacterized protein</fullName>
    </submittedName>
</protein>
<evidence type="ECO:0000313" key="10">
    <source>
        <dbReference type="Proteomes" id="UP001472677"/>
    </source>
</evidence>
<evidence type="ECO:0000256" key="3">
    <source>
        <dbReference type="ARBA" id="ARBA00022448"/>
    </source>
</evidence>
<dbReference type="InterPro" id="IPR040359">
    <property type="entry name" value="GDU"/>
</dbReference>
<dbReference type="PANTHER" id="PTHR33228:SF78">
    <property type="entry name" value="PROTEIN GLUTAMINE DUMPER 6-LIKE"/>
    <property type="match status" value="1"/>
</dbReference>
<evidence type="ECO:0000256" key="4">
    <source>
        <dbReference type="ARBA" id="ARBA00022692"/>
    </source>
</evidence>
<dbReference type="EMBL" id="JBBPBM010000024">
    <property type="protein sequence ID" value="KAK8541722.1"/>
    <property type="molecule type" value="Genomic_DNA"/>
</dbReference>
<evidence type="ECO:0000256" key="6">
    <source>
        <dbReference type="ARBA" id="ARBA00022989"/>
    </source>
</evidence>
<sequence>MGAANATLSIKLSATSPLPYLFGSMALVLLLIAIALLLLACSYMKPCPNSSSNDVRVKQERAMDRVVDSEPKIVVIMAGDDKPTFLAKPASSSTCCCDQV</sequence>
<keyword evidence="4 8" id="KW-0812">Transmembrane</keyword>
<proteinExistence type="inferred from homology"/>
<comment type="subcellular location">
    <subcellularLocation>
        <location evidence="1">Membrane</location>
        <topology evidence="1">Single-pass membrane protein</topology>
    </subcellularLocation>
</comment>
<evidence type="ECO:0000256" key="8">
    <source>
        <dbReference type="SAM" id="Phobius"/>
    </source>
</evidence>
<keyword evidence="7 8" id="KW-0472">Membrane</keyword>
<evidence type="ECO:0000256" key="1">
    <source>
        <dbReference type="ARBA" id="ARBA00004167"/>
    </source>
</evidence>
<keyword evidence="3" id="KW-0813">Transport</keyword>
<comment type="similarity">
    <text evidence="2">Belongs to the GLUTAMINE DUMPER 1 (TC 9.B.60) family.</text>
</comment>
<reference evidence="9 10" key="1">
    <citation type="journal article" date="2024" name="G3 (Bethesda)">
        <title>Genome assembly of Hibiscus sabdariffa L. provides insights into metabolisms of medicinal natural products.</title>
        <authorList>
            <person name="Kim T."/>
        </authorList>
    </citation>
    <scope>NUCLEOTIDE SEQUENCE [LARGE SCALE GENOMIC DNA]</scope>
    <source>
        <strain evidence="9">TK-2024</strain>
        <tissue evidence="9">Old leaves</tissue>
    </source>
</reference>
<dbReference type="Proteomes" id="UP001472677">
    <property type="component" value="Unassembled WGS sequence"/>
</dbReference>
<gene>
    <name evidence="9" type="ORF">V6N12_014349</name>
</gene>